<sequence>MRRLLCLSLFSLILTGCASSAKIEGMTVAETQARANSYAPALQDNLQLSEVKGGQETNPMWTSEIGGQEFQAALQQSLGNAGLLSAGDKAPYSLRANLLRVDQPMFGLDFEVTSEVEYTLVDNATGKELLRETLRTPFTAGVGDAFIAVKRLRLANEGSARENISALLKRLSELNIEAKQVSLSQ</sequence>
<evidence type="ECO:0000256" key="1">
    <source>
        <dbReference type="SAM" id="SignalP"/>
    </source>
</evidence>
<organism evidence="2 3">
    <name type="scientific">Aquipseudomonas alcaligenes</name>
    <name type="common">Pseudomonas alcaligenes</name>
    <dbReference type="NCBI Taxonomy" id="43263"/>
    <lineage>
        <taxon>Bacteria</taxon>
        <taxon>Pseudomonadati</taxon>
        <taxon>Pseudomonadota</taxon>
        <taxon>Gammaproteobacteria</taxon>
        <taxon>Pseudomonadales</taxon>
        <taxon>Pseudomonadaceae</taxon>
        <taxon>Aquipseudomonas</taxon>
    </lineage>
</organism>
<evidence type="ECO:0000313" key="2">
    <source>
        <dbReference type="EMBL" id="SIQ18022.1"/>
    </source>
</evidence>
<evidence type="ECO:0008006" key="4">
    <source>
        <dbReference type="Google" id="ProtNLM"/>
    </source>
</evidence>
<evidence type="ECO:0000313" key="3">
    <source>
        <dbReference type="Proteomes" id="UP000185841"/>
    </source>
</evidence>
<accession>A0A1N6QNF2</accession>
<feature type="chain" id="PRO_5012297540" description="Lipoprotein" evidence="1">
    <location>
        <begin position="22"/>
        <end position="185"/>
    </location>
</feature>
<proteinExistence type="predicted"/>
<dbReference type="RefSeq" id="WP_254843349.1">
    <property type="nucleotide sequence ID" value="NZ_FTMP01000002.1"/>
</dbReference>
<gene>
    <name evidence="2" type="ORF">SAMN05878282_102565</name>
</gene>
<reference evidence="2 3" key="1">
    <citation type="submission" date="2017-01" db="EMBL/GenBank/DDBJ databases">
        <authorList>
            <person name="Mah S.A."/>
            <person name="Swanson W.J."/>
            <person name="Moy G.W."/>
            <person name="Vacquier V.D."/>
        </authorList>
    </citation>
    <scope>NUCLEOTIDE SEQUENCE [LARGE SCALE GENOMIC DNA]</scope>
    <source>
        <strain evidence="2 3">RU36E</strain>
    </source>
</reference>
<protein>
    <recommendedName>
        <fullName evidence="4">Lipoprotein</fullName>
    </recommendedName>
</protein>
<keyword evidence="1" id="KW-0732">Signal</keyword>
<dbReference type="Proteomes" id="UP000185841">
    <property type="component" value="Unassembled WGS sequence"/>
</dbReference>
<feature type="signal peptide" evidence="1">
    <location>
        <begin position="1"/>
        <end position="21"/>
    </location>
</feature>
<dbReference type="PROSITE" id="PS51257">
    <property type="entry name" value="PROKAR_LIPOPROTEIN"/>
    <property type="match status" value="1"/>
</dbReference>
<name>A0A1N6QNF2_AQUAC</name>
<dbReference type="EMBL" id="FTMP01000002">
    <property type="protein sequence ID" value="SIQ18022.1"/>
    <property type="molecule type" value="Genomic_DNA"/>
</dbReference>
<dbReference type="AlphaFoldDB" id="A0A1N6QNF2"/>